<name>A0A6N9U7Z5_STRHA</name>
<keyword evidence="4" id="KW-1185">Reference proteome</keyword>
<dbReference type="AlphaFoldDB" id="A0A6N9U7Z5"/>
<dbReference type="RefSeq" id="WP_103490381.1">
    <property type="nucleotide sequence ID" value="NZ_JAAGLQ010000473.1"/>
</dbReference>
<evidence type="ECO:0000313" key="4">
    <source>
        <dbReference type="Proteomes" id="UP000735541"/>
    </source>
</evidence>
<dbReference type="InterPro" id="IPR014519">
    <property type="entry name" value="UCP024492"/>
</dbReference>
<gene>
    <name evidence="2" type="ORF">G3I29_21930</name>
    <name evidence="1" type="ORF">STHAL_16050</name>
</gene>
<dbReference type="EMBL" id="JAAGLQ010000473">
    <property type="protein sequence ID" value="NEA18123.1"/>
    <property type="molecule type" value="Genomic_DNA"/>
</dbReference>
<evidence type="ECO:0000313" key="3">
    <source>
        <dbReference type="Proteomes" id="UP000471293"/>
    </source>
</evidence>
<evidence type="ECO:0000313" key="1">
    <source>
        <dbReference type="EMBL" id="MBV7670972.1"/>
    </source>
</evidence>
<organism evidence="2 3">
    <name type="scientific">Streptomyces halstedii</name>
    <dbReference type="NCBI Taxonomy" id="1944"/>
    <lineage>
        <taxon>Bacteria</taxon>
        <taxon>Bacillati</taxon>
        <taxon>Actinomycetota</taxon>
        <taxon>Actinomycetes</taxon>
        <taxon>Kitasatosporales</taxon>
        <taxon>Streptomycetaceae</taxon>
        <taxon>Streptomyces</taxon>
    </lineage>
</organism>
<dbReference type="PANTHER" id="PTHR39337:SF1">
    <property type="entry name" value="BLR5642 PROTEIN"/>
    <property type="match status" value="1"/>
</dbReference>
<sequence length="178" mass="20295">MREIWTIGHWTCPEDMFIGRLDDQRIDLLADVRAHPGSRRSPQFLGEAMRGWLERAGIDYVYLEELGGRRRAQDVDPALNAGWRNASFKNYADYTLLPAYEHGIARLTALAEHHRVAVMCGEPMPWRCHRLLIANTLTARGWTVRHIMDSGEPRVHELGAWGAASRVDEHGRVTYPAP</sequence>
<comment type="caution">
    <text evidence="2">The sequence shown here is derived from an EMBL/GenBank/DDBJ whole genome shotgun (WGS) entry which is preliminary data.</text>
</comment>
<protein>
    <submittedName>
        <fullName evidence="2">DUF488 domain-containing protein</fullName>
    </submittedName>
</protein>
<dbReference type="InterPro" id="IPR007438">
    <property type="entry name" value="DUF488"/>
</dbReference>
<reference evidence="2 3" key="1">
    <citation type="submission" date="2020-01" db="EMBL/GenBank/DDBJ databases">
        <title>Insect and environment-associated Actinomycetes.</title>
        <authorList>
            <person name="Currrie C."/>
            <person name="Chevrette M."/>
            <person name="Carlson C."/>
            <person name="Stubbendieck R."/>
            <person name="Wendt-Pienkowski E."/>
        </authorList>
    </citation>
    <scope>NUCLEOTIDE SEQUENCE [LARGE SCALE GENOMIC DNA]</scope>
    <source>
        <strain evidence="2 3">SID11342</strain>
    </source>
</reference>
<proteinExistence type="predicted"/>
<dbReference type="Pfam" id="PF04343">
    <property type="entry name" value="DUF488"/>
    <property type="match status" value="1"/>
</dbReference>
<dbReference type="Proteomes" id="UP000471293">
    <property type="component" value="Unassembled WGS sequence"/>
</dbReference>
<evidence type="ECO:0000313" key="2">
    <source>
        <dbReference type="EMBL" id="NEA18123.1"/>
    </source>
</evidence>
<accession>A0A6N9U7Z5</accession>
<dbReference type="EMBL" id="JAHUVW010000001">
    <property type="protein sequence ID" value="MBV7670972.1"/>
    <property type="molecule type" value="Genomic_DNA"/>
</dbReference>
<dbReference type="PIRSF" id="PIRSF024492">
    <property type="entry name" value="UCP024492"/>
    <property type="match status" value="1"/>
</dbReference>
<reference evidence="1 4" key="2">
    <citation type="submission" date="2021-07" db="EMBL/GenBank/DDBJ databases">
        <title>Sequencing Streptomyces halstedii LGO-A4 genome an citrus endophytic actinomycete.</title>
        <authorList>
            <person name="Samborskyy M."/>
            <person name="Scott N."/>
            <person name="Deglau R."/>
            <person name="Dickens S."/>
            <person name="Oliveira L.G."/>
        </authorList>
    </citation>
    <scope>NUCLEOTIDE SEQUENCE [LARGE SCALE GENOMIC DNA]</scope>
    <source>
        <strain evidence="1 4">LGO-A4</strain>
    </source>
</reference>
<dbReference type="PANTHER" id="PTHR39337">
    <property type="entry name" value="BLR5642 PROTEIN"/>
    <property type="match status" value="1"/>
</dbReference>
<dbReference type="Proteomes" id="UP000735541">
    <property type="component" value="Unassembled WGS sequence"/>
</dbReference>